<gene>
    <name evidence="1" type="ORF">BDQ94DRAFT_163981</name>
</gene>
<sequence length="97" mass="11827">MIENVFNRLEEFHESLLQLKDFEEEISTIFMLISFASVSKLIKYERDLPVRRITYNLVENTQEYLRRQAFLLNWILRDFIRRTVVKLLLNTSTRPFL</sequence>
<protein>
    <submittedName>
        <fullName evidence="1">Uncharacterized protein</fullName>
    </submittedName>
</protein>
<accession>A0A3F3PJI3</accession>
<reference evidence="1 2" key="1">
    <citation type="submission" date="2018-07" db="EMBL/GenBank/DDBJ databases">
        <title>The genomes of Aspergillus section Nigri reveals drivers in fungal speciation.</title>
        <authorList>
            <consortium name="DOE Joint Genome Institute"/>
            <person name="Vesth T.C."/>
            <person name="Nybo J."/>
            <person name="Theobald S."/>
            <person name="Brandl J."/>
            <person name="Frisvad J.C."/>
            <person name="Nielsen K.F."/>
            <person name="Lyhne E.K."/>
            <person name="Kogle M.E."/>
            <person name="Kuo A."/>
            <person name="Riley R."/>
            <person name="Clum A."/>
            <person name="Nolan M."/>
            <person name="Lipzen A."/>
            <person name="Salamov A."/>
            <person name="Henrissat B."/>
            <person name="Wiebenga A."/>
            <person name="De vries R.P."/>
            <person name="Grigoriev I.V."/>
            <person name="Mortensen U.H."/>
            <person name="Andersen M.R."/>
            <person name="Baker S.E."/>
        </authorList>
    </citation>
    <scope>NUCLEOTIDE SEQUENCE [LARGE SCALE GENOMIC DNA]</scope>
    <source>
        <strain evidence="1 2">CBS 139.54b</strain>
    </source>
</reference>
<dbReference type="EMBL" id="KZ852103">
    <property type="protein sequence ID" value="RDH27037.1"/>
    <property type="molecule type" value="Genomic_DNA"/>
</dbReference>
<organism evidence="1 2">
    <name type="scientific">Aspergillus welwitschiae</name>
    <dbReference type="NCBI Taxonomy" id="1341132"/>
    <lineage>
        <taxon>Eukaryota</taxon>
        <taxon>Fungi</taxon>
        <taxon>Dikarya</taxon>
        <taxon>Ascomycota</taxon>
        <taxon>Pezizomycotina</taxon>
        <taxon>Eurotiomycetes</taxon>
        <taxon>Eurotiomycetidae</taxon>
        <taxon>Eurotiales</taxon>
        <taxon>Aspergillaceae</taxon>
        <taxon>Aspergillus</taxon>
        <taxon>Aspergillus subgen. Circumdati</taxon>
    </lineage>
</organism>
<evidence type="ECO:0000313" key="1">
    <source>
        <dbReference type="EMBL" id="RDH27037.1"/>
    </source>
</evidence>
<name>A0A3F3PJI3_9EURO</name>
<evidence type="ECO:0000313" key="2">
    <source>
        <dbReference type="Proteomes" id="UP000253729"/>
    </source>
</evidence>
<dbReference type="AlphaFoldDB" id="A0A3F3PJI3"/>
<dbReference type="GeneID" id="38138221"/>
<proteinExistence type="predicted"/>
<dbReference type="RefSeq" id="XP_026620059.1">
    <property type="nucleotide sequence ID" value="XM_026769865.1"/>
</dbReference>
<dbReference type="Proteomes" id="UP000253729">
    <property type="component" value="Unassembled WGS sequence"/>
</dbReference>
<keyword evidence="2" id="KW-1185">Reference proteome</keyword>